<evidence type="ECO:0000313" key="3">
    <source>
        <dbReference type="Proteomes" id="UP001501772"/>
    </source>
</evidence>
<name>A0ABP8BIB1_9SPHI</name>
<protein>
    <submittedName>
        <fullName evidence="2">Glycosyltransferase family 2 protein</fullName>
    </submittedName>
</protein>
<dbReference type="Proteomes" id="UP001501772">
    <property type="component" value="Unassembled WGS sequence"/>
</dbReference>
<dbReference type="SUPFAM" id="SSF53448">
    <property type="entry name" value="Nucleotide-diphospho-sugar transferases"/>
    <property type="match status" value="1"/>
</dbReference>
<dbReference type="CDD" id="cd06433">
    <property type="entry name" value="GT_2_WfgS_like"/>
    <property type="match status" value="1"/>
</dbReference>
<sequence>MSEQKISIITVNYNNCTGLEKTMSSVFSQSATNIEFIVIDGGSNDGSAKLLTQNTDKITYWISEPDKGIYHAMNKGINIATGDYILFLNSGDWLYSNTVISQSLTAMKEQLDIYYGDIIYDEIHQQSKRVFPDQLNFAFFFEQNISHQASFIKRTLFKTIFPYNENFKIVSDWEFFTYAICKREASYKHIDIIITNYDATGISSNTDNHVLMNAEREASLNNHFPEFIADYNYFKHLRDKKAEQFLYIKQHPLAYKFLKAFINLILLFLPKFKKSA</sequence>
<comment type="caution">
    <text evidence="2">The sequence shown here is derived from an EMBL/GenBank/DDBJ whole genome shotgun (WGS) entry which is preliminary data.</text>
</comment>
<dbReference type="PANTHER" id="PTHR22916:SF67">
    <property type="entry name" value="COLANIC ACID BIOSYNTHESIS GLYCOSYL TRANSFERASE WCAE-RELATED"/>
    <property type="match status" value="1"/>
</dbReference>
<dbReference type="PANTHER" id="PTHR22916">
    <property type="entry name" value="GLYCOSYLTRANSFERASE"/>
    <property type="match status" value="1"/>
</dbReference>
<evidence type="ECO:0000313" key="2">
    <source>
        <dbReference type="EMBL" id="GAA4207595.1"/>
    </source>
</evidence>
<dbReference type="EMBL" id="BAABBY010000007">
    <property type="protein sequence ID" value="GAA4207595.1"/>
    <property type="molecule type" value="Genomic_DNA"/>
</dbReference>
<dbReference type="Pfam" id="PF00535">
    <property type="entry name" value="Glycos_transf_2"/>
    <property type="match status" value="1"/>
</dbReference>
<dbReference type="RefSeq" id="WP_344852285.1">
    <property type="nucleotide sequence ID" value="NZ_BAABBY010000007.1"/>
</dbReference>
<keyword evidence="3" id="KW-1185">Reference proteome</keyword>
<proteinExistence type="predicted"/>
<evidence type="ECO:0000259" key="1">
    <source>
        <dbReference type="Pfam" id="PF00535"/>
    </source>
</evidence>
<accession>A0ABP8BIB1</accession>
<feature type="domain" description="Glycosyltransferase 2-like" evidence="1">
    <location>
        <begin position="7"/>
        <end position="129"/>
    </location>
</feature>
<dbReference type="Gene3D" id="3.90.550.10">
    <property type="entry name" value="Spore Coat Polysaccharide Biosynthesis Protein SpsA, Chain A"/>
    <property type="match status" value="1"/>
</dbReference>
<dbReference type="InterPro" id="IPR001173">
    <property type="entry name" value="Glyco_trans_2-like"/>
</dbReference>
<gene>
    <name evidence="2" type="ORF">GCM10022289_30230</name>
</gene>
<dbReference type="InterPro" id="IPR029044">
    <property type="entry name" value="Nucleotide-diphossugar_trans"/>
</dbReference>
<organism evidence="2 3">
    <name type="scientific">Pedobacter jeongneungensis</name>
    <dbReference type="NCBI Taxonomy" id="947309"/>
    <lineage>
        <taxon>Bacteria</taxon>
        <taxon>Pseudomonadati</taxon>
        <taxon>Bacteroidota</taxon>
        <taxon>Sphingobacteriia</taxon>
        <taxon>Sphingobacteriales</taxon>
        <taxon>Sphingobacteriaceae</taxon>
        <taxon>Pedobacter</taxon>
    </lineage>
</organism>
<reference evidence="3" key="1">
    <citation type="journal article" date="2019" name="Int. J. Syst. Evol. Microbiol.">
        <title>The Global Catalogue of Microorganisms (GCM) 10K type strain sequencing project: providing services to taxonomists for standard genome sequencing and annotation.</title>
        <authorList>
            <consortium name="The Broad Institute Genomics Platform"/>
            <consortium name="The Broad Institute Genome Sequencing Center for Infectious Disease"/>
            <person name="Wu L."/>
            <person name="Ma J."/>
        </authorList>
    </citation>
    <scope>NUCLEOTIDE SEQUENCE [LARGE SCALE GENOMIC DNA]</scope>
    <source>
        <strain evidence="3">JCM 17626</strain>
    </source>
</reference>